<evidence type="ECO:0000313" key="10">
    <source>
        <dbReference type="Proteomes" id="UP000292082"/>
    </source>
</evidence>
<name>A0A4Q9PMI2_9APHY</name>
<evidence type="ECO:0000256" key="5">
    <source>
        <dbReference type="ARBA" id="ARBA00023277"/>
    </source>
</evidence>
<organism evidence="9 10">
    <name type="scientific">Dichomitus squalens</name>
    <dbReference type="NCBI Taxonomy" id="114155"/>
    <lineage>
        <taxon>Eukaryota</taxon>
        <taxon>Fungi</taxon>
        <taxon>Dikarya</taxon>
        <taxon>Basidiomycota</taxon>
        <taxon>Agaricomycotina</taxon>
        <taxon>Agaricomycetes</taxon>
        <taxon>Polyporales</taxon>
        <taxon>Polyporaceae</taxon>
        <taxon>Dichomitus</taxon>
    </lineage>
</organism>
<dbReference type="GO" id="GO:0005576">
    <property type="term" value="C:extracellular region"/>
    <property type="evidence" value="ECO:0007669"/>
    <property type="project" value="TreeGrafter"/>
</dbReference>
<evidence type="ECO:0000313" key="9">
    <source>
        <dbReference type="EMBL" id="TBU55441.1"/>
    </source>
</evidence>
<evidence type="ECO:0000256" key="4">
    <source>
        <dbReference type="ARBA" id="ARBA00023024"/>
    </source>
</evidence>
<dbReference type="PROSITE" id="PS51910">
    <property type="entry name" value="GH18_2"/>
    <property type="match status" value="1"/>
</dbReference>
<evidence type="ECO:0000256" key="1">
    <source>
        <dbReference type="ARBA" id="ARBA00000822"/>
    </source>
</evidence>
<dbReference type="EMBL" id="ML145168">
    <property type="protein sequence ID" value="TBU55441.1"/>
    <property type="molecule type" value="Genomic_DNA"/>
</dbReference>
<comment type="catalytic activity">
    <reaction evidence="1">
        <text>Random endo-hydrolysis of N-acetyl-beta-D-glucosaminide (1-&gt;4)-beta-linkages in chitin and chitodextrins.</text>
        <dbReference type="EC" id="3.2.1.14"/>
    </reaction>
</comment>
<keyword evidence="4" id="KW-0146">Chitin degradation</keyword>
<dbReference type="Gene3D" id="3.20.20.80">
    <property type="entry name" value="Glycosidases"/>
    <property type="match status" value="1"/>
</dbReference>
<dbReference type="InterPro" id="IPR001579">
    <property type="entry name" value="Glyco_hydro_18_chit_AS"/>
</dbReference>
<gene>
    <name evidence="9" type="ORF">BD310DRAFT_950754</name>
</gene>
<sequence>MAQAATFDMARTDNTSLSYWGQGGQGEPDLIDICHKQTYDTVILAFITTYAGSPGSLTYSFGNDCSQAEIDGCAKLGEAIQTCQKNGKLVTVSVGGADSSISLSSDEVAEKFGETVYNLFLGGKDQSRPFGDGVVLDGIDLDIEGGSTEHFPAFVNHMWEYAKEQGDTKKYYLTGAPQCPFPDHVLNQAHFDAVYVQFYNNEEWPCGLLVDDPQYGWKTFNFDTWNTWALNTSLNYDVKIYIGAPASAQAGNYYADAHTLAKVIGAAQKNYSSYGGVMMWDAAAAQVVGWGWRIGTTFFSHLQRLQNSHVRLAFFQFYGDKYGDGHEHRHGR</sequence>
<keyword evidence="7" id="KW-0624">Polysaccharide degradation</keyword>
<evidence type="ECO:0000256" key="7">
    <source>
        <dbReference type="ARBA" id="ARBA00023326"/>
    </source>
</evidence>
<dbReference type="GO" id="GO:0000272">
    <property type="term" value="P:polysaccharide catabolic process"/>
    <property type="evidence" value="ECO:0007669"/>
    <property type="project" value="UniProtKB-KW"/>
</dbReference>
<dbReference type="Proteomes" id="UP000292082">
    <property type="component" value="Unassembled WGS sequence"/>
</dbReference>
<keyword evidence="3 9" id="KW-0378">Hydrolase</keyword>
<dbReference type="GO" id="GO:0006032">
    <property type="term" value="P:chitin catabolic process"/>
    <property type="evidence" value="ECO:0007669"/>
    <property type="project" value="UniProtKB-KW"/>
</dbReference>
<proteinExistence type="predicted"/>
<dbReference type="SUPFAM" id="SSF51445">
    <property type="entry name" value="(Trans)glycosidases"/>
    <property type="match status" value="1"/>
</dbReference>
<dbReference type="PROSITE" id="PS01095">
    <property type="entry name" value="GH18_1"/>
    <property type="match status" value="1"/>
</dbReference>
<evidence type="ECO:0000259" key="8">
    <source>
        <dbReference type="PROSITE" id="PS51910"/>
    </source>
</evidence>
<keyword evidence="5" id="KW-0119">Carbohydrate metabolism</keyword>
<keyword evidence="10" id="KW-1185">Reference proteome</keyword>
<keyword evidence="6" id="KW-0326">Glycosidase</keyword>
<dbReference type="PANTHER" id="PTHR45708:SF49">
    <property type="entry name" value="ENDOCHITINASE"/>
    <property type="match status" value="1"/>
</dbReference>
<feature type="domain" description="GH18" evidence="8">
    <location>
        <begin position="14"/>
        <end position="312"/>
    </location>
</feature>
<dbReference type="GO" id="GO:0008843">
    <property type="term" value="F:endochitinase activity"/>
    <property type="evidence" value="ECO:0007669"/>
    <property type="project" value="UniProtKB-EC"/>
</dbReference>
<dbReference type="InterPro" id="IPR001223">
    <property type="entry name" value="Glyco_hydro18_cat"/>
</dbReference>
<accession>A0A4Q9PMI2</accession>
<evidence type="ECO:0000256" key="2">
    <source>
        <dbReference type="ARBA" id="ARBA00012729"/>
    </source>
</evidence>
<dbReference type="AlphaFoldDB" id="A0A4Q9PMI2"/>
<evidence type="ECO:0000256" key="3">
    <source>
        <dbReference type="ARBA" id="ARBA00022801"/>
    </source>
</evidence>
<dbReference type="EC" id="3.2.1.14" evidence="2"/>
<dbReference type="PANTHER" id="PTHR45708">
    <property type="entry name" value="ENDOCHITINASE"/>
    <property type="match status" value="1"/>
</dbReference>
<dbReference type="InterPro" id="IPR050542">
    <property type="entry name" value="Glycosyl_Hydrlase18_Chitinase"/>
</dbReference>
<protein>
    <recommendedName>
        <fullName evidence="2">chitinase</fullName>
        <ecNumber evidence="2">3.2.1.14</ecNumber>
    </recommendedName>
</protein>
<evidence type="ECO:0000256" key="6">
    <source>
        <dbReference type="ARBA" id="ARBA00023295"/>
    </source>
</evidence>
<reference evidence="9 10" key="1">
    <citation type="submission" date="2019-01" db="EMBL/GenBank/DDBJ databases">
        <title>Draft genome sequences of three monokaryotic isolates of the white-rot basidiomycete fungus Dichomitus squalens.</title>
        <authorList>
            <consortium name="DOE Joint Genome Institute"/>
            <person name="Lopez S.C."/>
            <person name="Andreopoulos B."/>
            <person name="Pangilinan J."/>
            <person name="Lipzen A."/>
            <person name="Riley R."/>
            <person name="Ahrendt S."/>
            <person name="Ng V."/>
            <person name="Barry K."/>
            <person name="Daum C."/>
            <person name="Grigoriev I.V."/>
            <person name="Hilden K.S."/>
            <person name="Makela M.R."/>
            <person name="de Vries R.P."/>
        </authorList>
    </citation>
    <scope>NUCLEOTIDE SEQUENCE [LARGE SCALE GENOMIC DNA]</scope>
    <source>
        <strain evidence="9 10">CBS 464.89</strain>
    </source>
</reference>
<dbReference type="InterPro" id="IPR017853">
    <property type="entry name" value="GH"/>
</dbReference>